<dbReference type="Pfam" id="PF00583">
    <property type="entry name" value="Acetyltransf_1"/>
    <property type="match status" value="1"/>
</dbReference>
<name>A0A6N8HVE0_9FIRM</name>
<evidence type="ECO:0000313" key="3">
    <source>
        <dbReference type="Proteomes" id="UP000469440"/>
    </source>
</evidence>
<dbReference type="Proteomes" id="UP000469440">
    <property type="component" value="Unassembled WGS sequence"/>
</dbReference>
<sequence length="179" mass="20003">MQTEIRKICSGDSGLTWKFQVNPESCDNPGHYEDYIRFCAISDQLSGRGTTYIMVESDDNASPIRILGFITFKASSFLMDDGEGHELGEGAFEISELAVSSECERRGVGTDLVKYATVLATELNEEKLGIRYVVLCADPAAEDFYSKPALGLHRIGDFYRIPNEHWNTNCIPMVVKLFN</sequence>
<evidence type="ECO:0000313" key="2">
    <source>
        <dbReference type="EMBL" id="MVB09510.1"/>
    </source>
</evidence>
<reference evidence="2 3" key="1">
    <citation type="submission" date="2019-09" db="EMBL/GenBank/DDBJ databases">
        <title>Genome sequence of Clostridium sp. EA1.</title>
        <authorList>
            <person name="Poehlein A."/>
            <person name="Bengelsdorf F.R."/>
            <person name="Daniel R."/>
        </authorList>
    </citation>
    <scope>NUCLEOTIDE SEQUENCE [LARGE SCALE GENOMIC DNA]</scope>
    <source>
        <strain evidence="2 3">EA1</strain>
    </source>
</reference>
<protein>
    <recommendedName>
        <fullName evidence="1">N-acetyltransferase domain-containing protein</fullName>
    </recommendedName>
</protein>
<gene>
    <name evidence="2" type="ORF">CAFE_01660</name>
</gene>
<dbReference type="InterPro" id="IPR016181">
    <property type="entry name" value="Acyl_CoA_acyltransferase"/>
</dbReference>
<feature type="domain" description="N-acetyltransferase" evidence="1">
    <location>
        <begin position="38"/>
        <end position="147"/>
    </location>
</feature>
<dbReference type="OrthoDB" id="2084248at2"/>
<dbReference type="Gene3D" id="3.40.630.30">
    <property type="match status" value="1"/>
</dbReference>
<dbReference type="SUPFAM" id="SSF55729">
    <property type="entry name" value="Acyl-CoA N-acyltransferases (Nat)"/>
    <property type="match status" value="1"/>
</dbReference>
<dbReference type="CDD" id="cd04301">
    <property type="entry name" value="NAT_SF"/>
    <property type="match status" value="1"/>
</dbReference>
<comment type="caution">
    <text evidence="2">The sequence shown here is derived from an EMBL/GenBank/DDBJ whole genome shotgun (WGS) entry which is preliminary data.</text>
</comment>
<dbReference type="EMBL" id="VWXL01000004">
    <property type="protein sequence ID" value="MVB09510.1"/>
    <property type="molecule type" value="Genomic_DNA"/>
</dbReference>
<dbReference type="GO" id="GO:0016747">
    <property type="term" value="F:acyltransferase activity, transferring groups other than amino-acyl groups"/>
    <property type="evidence" value="ECO:0007669"/>
    <property type="project" value="InterPro"/>
</dbReference>
<dbReference type="AlphaFoldDB" id="A0A6N8HVE0"/>
<evidence type="ECO:0000259" key="1">
    <source>
        <dbReference type="Pfam" id="PF00583"/>
    </source>
</evidence>
<dbReference type="RefSeq" id="WP_156989520.1">
    <property type="nucleotide sequence ID" value="NZ_VWXL01000004.1"/>
</dbReference>
<accession>A0A6N8HVE0</accession>
<organism evidence="2 3">
    <name type="scientific">Caproicibacter fermentans</name>
    <dbReference type="NCBI Taxonomy" id="2576756"/>
    <lineage>
        <taxon>Bacteria</taxon>
        <taxon>Bacillati</taxon>
        <taxon>Bacillota</taxon>
        <taxon>Clostridia</taxon>
        <taxon>Eubacteriales</taxon>
        <taxon>Acutalibacteraceae</taxon>
        <taxon>Caproicibacter</taxon>
    </lineage>
</organism>
<keyword evidence="3" id="KW-1185">Reference proteome</keyword>
<dbReference type="InterPro" id="IPR000182">
    <property type="entry name" value="GNAT_dom"/>
</dbReference>
<proteinExistence type="predicted"/>